<evidence type="ECO:0000256" key="4">
    <source>
        <dbReference type="ARBA" id="ARBA00022741"/>
    </source>
</evidence>
<evidence type="ECO:0000256" key="5">
    <source>
        <dbReference type="ARBA" id="ARBA00022777"/>
    </source>
</evidence>
<evidence type="ECO:0000256" key="1">
    <source>
        <dbReference type="ARBA" id="ARBA00012513"/>
    </source>
</evidence>
<dbReference type="GO" id="GO:0005524">
    <property type="term" value="F:ATP binding"/>
    <property type="evidence" value="ECO:0007669"/>
    <property type="project" value="UniProtKB-KW"/>
</dbReference>
<dbReference type="GO" id="GO:0005634">
    <property type="term" value="C:nucleus"/>
    <property type="evidence" value="ECO:0007669"/>
    <property type="project" value="TreeGrafter"/>
</dbReference>
<proteinExistence type="predicted"/>
<dbReference type="InterPro" id="IPR051334">
    <property type="entry name" value="SRPK"/>
</dbReference>
<dbReference type="PANTHER" id="PTHR47634:SF9">
    <property type="entry name" value="PROTEIN KINASE DOMAIN-CONTAINING PROTEIN-RELATED"/>
    <property type="match status" value="1"/>
</dbReference>
<dbReference type="SUPFAM" id="SSF56112">
    <property type="entry name" value="Protein kinase-like (PK-like)"/>
    <property type="match status" value="1"/>
</dbReference>
<organism evidence="9 10">
    <name type="scientific">Extremus antarcticus</name>
    <dbReference type="NCBI Taxonomy" id="702011"/>
    <lineage>
        <taxon>Eukaryota</taxon>
        <taxon>Fungi</taxon>
        <taxon>Dikarya</taxon>
        <taxon>Ascomycota</taxon>
        <taxon>Pezizomycotina</taxon>
        <taxon>Dothideomycetes</taxon>
        <taxon>Dothideomycetidae</taxon>
        <taxon>Mycosphaerellales</taxon>
        <taxon>Extremaceae</taxon>
        <taxon>Extremus</taxon>
    </lineage>
</organism>
<dbReference type="EC" id="2.7.11.1" evidence="1"/>
<dbReference type="GO" id="GO:0050684">
    <property type="term" value="P:regulation of mRNA processing"/>
    <property type="evidence" value="ECO:0007669"/>
    <property type="project" value="TreeGrafter"/>
</dbReference>
<dbReference type="Proteomes" id="UP001271007">
    <property type="component" value="Unassembled WGS sequence"/>
</dbReference>
<keyword evidence="4" id="KW-0547">Nucleotide-binding</keyword>
<evidence type="ECO:0000256" key="2">
    <source>
        <dbReference type="ARBA" id="ARBA00022527"/>
    </source>
</evidence>
<dbReference type="Gene3D" id="1.10.510.10">
    <property type="entry name" value="Transferase(Phosphotransferase) domain 1"/>
    <property type="match status" value="1"/>
</dbReference>
<dbReference type="AlphaFoldDB" id="A0AAJ0GIK4"/>
<evidence type="ECO:0000313" key="10">
    <source>
        <dbReference type="Proteomes" id="UP001271007"/>
    </source>
</evidence>
<name>A0AAJ0GIK4_9PEZI</name>
<keyword evidence="2" id="KW-0723">Serine/threonine-protein kinase</keyword>
<dbReference type="GO" id="GO:0000245">
    <property type="term" value="P:spliceosomal complex assembly"/>
    <property type="evidence" value="ECO:0007669"/>
    <property type="project" value="TreeGrafter"/>
</dbReference>
<keyword evidence="10" id="KW-1185">Reference proteome</keyword>
<gene>
    <name evidence="9" type="ORF">LTR09_001309</name>
</gene>
<comment type="catalytic activity">
    <reaction evidence="7">
        <text>L-threonyl-[protein] + ATP = O-phospho-L-threonyl-[protein] + ADP + H(+)</text>
        <dbReference type="Rhea" id="RHEA:46608"/>
        <dbReference type="Rhea" id="RHEA-COMP:11060"/>
        <dbReference type="Rhea" id="RHEA-COMP:11605"/>
        <dbReference type="ChEBI" id="CHEBI:15378"/>
        <dbReference type="ChEBI" id="CHEBI:30013"/>
        <dbReference type="ChEBI" id="CHEBI:30616"/>
        <dbReference type="ChEBI" id="CHEBI:61977"/>
        <dbReference type="ChEBI" id="CHEBI:456216"/>
        <dbReference type="EC" id="2.7.11.1"/>
    </reaction>
</comment>
<protein>
    <recommendedName>
        <fullName evidence="1">non-specific serine/threonine protein kinase</fullName>
        <ecNumber evidence="1">2.7.11.1</ecNumber>
    </recommendedName>
</protein>
<reference evidence="9" key="1">
    <citation type="submission" date="2023-04" db="EMBL/GenBank/DDBJ databases">
        <title>Black Yeasts Isolated from many extreme environments.</title>
        <authorList>
            <person name="Coleine C."/>
            <person name="Stajich J.E."/>
            <person name="Selbmann L."/>
        </authorList>
    </citation>
    <scope>NUCLEOTIDE SEQUENCE</scope>
    <source>
        <strain evidence="9">CCFEE 5312</strain>
    </source>
</reference>
<comment type="caution">
    <text evidence="9">The sequence shown here is derived from an EMBL/GenBank/DDBJ whole genome shotgun (WGS) entry which is preliminary data.</text>
</comment>
<dbReference type="Gene3D" id="3.30.200.20">
    <property type="entry name" value="Phosphorylase Kinase, domain 1"/>
    <property type="match status" value="2"/>
</dbReference>
<dbReference type="GO" id="GO:0004674">
    <property type="term" value="F:protein serine/threonine kinase activity"/>
    <property type="evidence" value="ECO:0007669"/>
    <property type="project" value="UniProtKB-KW"/>
</dbReference>
<accession>A0AAJ0GIK4</accession>
<evidence type="ECO:0000256" key="6">
    <source>
        <dbReference type="ARBA" id="ARBA00022840"/>
    </source>
</evidence>
<evidence type="ECO:0000256" key="7">
    <source>
        <dbReference type="ARBA" id="ARBA00047899"/>
    </source>
</evidence>
<dbReference type="GO" id="GO:0005737">
    <property type="term" value="C:cytoplasm"/>
    <property type="evidence" value="ECO:0007669"/>
    <property type="project" value="TreeGrafter"/>
</dbReference>
<dbReference type="PANTHER" id="PTHR47634">
    <property type="entry name" value="PROTEIN KINASE DOMAIN-CONTAINING PROTEIN-RELATED"/>
    <property type="match status" value="1"/>
</dbReference>
<evidence type="ECO:0000313" key="9">
    <source>
        <dbReference type="EMBL" id="KAK3058231.1"/>
    </source>
</evidence>
<dbReference type="InterPro" id="IPR011009">
    <property type="entry name" value="Kinase-like_dom_sf"/>
</dbReference>
<keyword evidence="5" id="KW-0418">Kinase</keyword>
<evidence type="ECO:0000256" key="3">
    <source>
        <dbReference type="ARBA" id="ARBA00022679"/>
    </source>
</evidence>
<evidence type="ECO:0000256" key="8">
    <source>
        <dbReference type="ARBA" id="ARBA00048679"/>
    </source>
</evidence>
<comment type="catalytic activity">
    <reaction evidence="8">
        <text>L-seryl-[protein] + ATP = O-phospho-L-seryl-[protein] + ADP + H(+)</text>
        <dbReference type="Rhea" id="RHEA:17989"/>
        <dbReference type="Rhea" id="RHEA-COMP:9863"/>
        <dbReference type="Rhea" id="RHEA-COMP:11604"/>
        <dbReference type="ChEBI" id="CHEBI:15378"/>
        <dbReference type="ChEBI" id="CHEBI:29999"/>
        <dbReference type="ChEBI" id="CHEBI:30616"/>
        <dbReference type="ChEBI" id="CHEBI:83421"/>
        <dbReference type="ChEBI" id="CHEBI:456216"/>
        <dbReference type="EC" id="2.7.11.1"/>
    </reaction>
</comment>
<keyword evidence="6" id="KW-0067">ATP-binding</keyword>
<dbReference type="EMBL" id="JAWDJX010000002">
    <property type="protein sequence ID" value="KAK3058231.1"/>
    <property type="molecule type" value="Genomic_DNA"/>
</dbReference>
<sequence length="133" mass="15672">MSAVKIHSLRIEEQTLFNYAKKKYYPVHPSELFHDRYRTIAKLGWGAYSTVWLTRDERLERRLSKERDHPGLLFSCLADDIFEIDGLTGRHYCIAMKPQGVSARTLQDFFYDGKLPKLLVKSLIHRLLFAINW</sequence>
<keyword evidence="3" id="KW-0808">Transferase</keyword>